<evidence type="ECO:0000259" key="5">
    <source>
        <dbReference type="Pfam" id="PF06722"/>
    </source>
</evidence>
<evidence type="ECO:0000313" key="8">
    <source>
        <dbReference type="Proteomes" id="UP001501867"/>
    </source>
</evidence>
<dbReference type="Pfam" id="PF06722">
    <property type="entry name" value="EryCIII-like_C"/>
    <property type="match status" value="1"/>
</dbReference>
<keyword evidence="8" id="KW-1185">Reference proteome</keyword>
<dbReference type="PANTHER" id="PTHR48050">
    <property type="entry name" value="STEROL 3-BETA-GLUCOSYLTRANSFERASE"/>
    <property type="match status" value="1"/>
</dbReference>
<dbReference type="InterPro" id="IPR010610">
    <property type="entry name" value="EryCIII-like_C"/>
</dbReference>
<proteinExistence type="inferred from homology"/>
<feature type="signal peptide" evidence="4">
    <location>
        <begin position="1"/>
        <end position="23"/>
    </location>
</feature>
<gene>
    <name evidence="7" type="ORF">GCM10010302_40000</name>
</gene>
<dbReference type="Proteomes" id="UP001501867">
    <property type="component" value="Unassembled WGS sequence"/>
</dbReference>
<feature type="chain" id="PRO_5045239870" evidence="4">
    <location>
        <begin position="24"/>
        <end position="401"/>
    </location>
</feature>
<evidence type="ECO:0000256" key="3">
    <source>
        <dbReference type="ARBA" id="ARBA00022679"/>
    </source>
</evidence>
<feature type="domain" description="Erythromycin biosynthesis protein CIII-like N-terminal" evidence="6">
    <location>
        <begin position="22"/>
        <end position="228"/>
    </location>
</feature>
<dbReference type="InterPro" id="IPR050426">
    <property type="entry name" value="Glycosyltransferase_28"/>
</dbReference>
<evidence type="ECO:0000256" key="1">
    <source>
        <dbReference type="ARBA" id="ARBA00006962"/>
    </source>
</evidence>
<dbReference type="Gene3D" id="3.40.50.2000">
    <property type="entry name" value="Glycogen Phosphorylase B"/>
    <property type="match status" value="2"/>
</dbReference>
<keyword evidence="3" id="KW-0808">Transferase</keyword>
<dbReference type="InterPro" id="IPR002213">
    <property type="entry name" value="UDP_glucos_trans"/>
</dbReference>
<dbReference type="SUPFAM" id="SSF53756">
    <property type="entry name" value="UDP-Glycosyltransferase/glycogen phosphorylase"/>
    <property type="match status" value="1"/>
</dbReference>
<keyword evidence="4" id="KW-0732">Signal</keyword>
<dbReference type="CDD" id="cd03784">
    <property type="entry name" value="GT1_Gtf-like"/>
    <property type="match status" value="1"/>
</dbReference>
<comment type="similarity">
    <text evidence="1">Belongs to the glycosyltransferase 28 family.</text>
</comment>
<dbReference type="InterPro" id="IPR048284">
    <property type="entry name" value="EryCIII-like_N"/>
</dbReference>
<organism evidence="7 8">
    <name type="scientific">Streptomyces polychromogenes</name>
    <dbReference type="NCBI Taxonomy" id="67342"/>
    <lineage>
        <taxon>Bacteria</taxon>
        <taxon>Bacillati</taxon>
        <taxon>Actinomycetota</taxon>
        <taxon>Actinomycetes</taxon>
        <taxon>Kitasatosporales</taxon>
        <taxon>Streptomycetaceae</taxon>
        <taxon>Streptomyces</taxon>
    </lineage>
</organism>
<evidence type="ECO:0000256" key="4">
    <source>
        <dbReference type="SAM" id="SignalP"/>
    </source>
</evidence>
<accession>A0ABP3F5Y1</accession>
<sequence length="401" mass="41918">MRVVFASWAWPSHLLPLTPLAWAFRAAGHEVLVATQPPLVGAVTAAGLPAVAVGSAMDHTRLLGSAMRPLHPDAAPAPAPAPVPAPGRRRRLGLSVRVAEDMVDGLARLCAAWQPSLVLHEPTTYAAPLAAASLGIAHAPVLWGVNFHDAARAHEAEAFAGLSARLGVDGFDSRGLVTVDPCPPSLQVPSAHPRLGLRHVPYNGPGVVPPWLRRPGRPDRPRICLTWGVSPHWANEDEHARAVEQQHRLIAALAGLDVDIVVATSSREAVDETRLPADVRVVERLPLHLLLPGCDLMIARGGAGSMMTALAAGVPQLCVPQYVSDLMPAERLAATGAALSLGDTPTDPEAVRDAAALMLRTPAFAGAAARLRAEAEGLPSAAAVVRRLTAMVSGAERPMGG</sequence>
<protein>
    <submittedName>
        <fullName evidence="7">DUF1205 domain-containing protein</fullName>
    </submittedName>
</protein>
<feature type="domain" description="Erythromycin biosynthesis protein CIII-like C-terminal" evidence="5">
    <location>
        <begin position="248"/>
        <end position="391"/>
    </location>
</feature>
<name>A0ABP3F5Y1_9ACTN</name>
<reference evidence="8" key="1">
    <citation type="journal article" date="2019" name="Int. J. Syst. Evol. Microbiol.">
        <title>The Global Catalogue of Microorganisms (GCM) 10K type strain sequencing project: providing services to taxonomists for standard genome sequencing and annotation.</title>
        <authorList>
            <consortium name="The Broad Institute Genomics Platform"/>
            <consortium name="The Broad Institute Genome Sequencing Center for Infectious Disease"/>
            <person name="Wu L."/>
            <person name="Ma J."/>
        </authorList>
    </citation>
    <scope>NUCLEOTIDE SEQUENCE [LARGE SCALE GENOMIC DNA]</scope>
    <source>
        <strain evidence="8">JCM 4505</strain>
    </source>
</reference>
<dbReference type="Pfam" id="PF21036">
    <property type="entry name" value="EryCIII-like_N"/>
    <property type="match status" value="1"/>
</dbReference>
<evidence type="ECO:0000259" key="6">
    <source>
        <dbReference type="Pfam" id="PF21036"/>
    </source>
</evidence>
<dbReference type="PANTHER" id="PTHR48050:SF13">
    <property type="entry name" value="STEROL 3-BETA-GLUCOSYLTRANSFERASE UGT80A2"/>
    <property type="match status" value="1"/>
</dbReference>
<comment type="caution">
    <text evidence="7">The sequence shown here is derived from an EMBL/GenBank/DDBJ whole genome shotgun (WGS) entry which is preliminary data.</text>
</comment>
<dbReference type="RefSeq" id="WP_344161096.1">
    <property type="nucleotide sequence ID" value="NZ_BAAABV010000018.1"/>
</dbReference>
<evidence type="ECO:0000256" key="2">
    <source>
        <dbReference type="ARBA" id="ARBA00022676"/>
    </source>
</evidence>
<keyword evidence="2" id="KW-0328">Glycosyltransferase</keyword>
<dbReference type="EMBL" id="BAAABV010000018">
    <property type="protein sequence ID" value="GAA0297356.1"/>
    <property type="molecule type" value="Genomic_DNA"/>
</dbReference>
<evidence type="ECO:0000313" key="7">
    <source>
        <dbReference type="EMBL" id="GAA0297356.1"/>
    </source>
</evidence>